<evidence type="ECO:0000256" key="1">
    <source>
        <dbReference type="SAM" id="MobiDB-lite"/>
    </source>
</evidence>
<dbReference type="InterPro" id="IPR012902">
    <property type="entry name" value="N_methyl_site"/>
</dbReference>
<keyword evidence="2" id="KW-0472">Membrane</keyword>
<feature type="region of interest" description="Disordered" evidence="1">
    <location>
        <begin position="208"/>
        <end position="237"/>
    </location>
</feature>
<organism evidence="3 4">
    <name type="scientific">Wenzhouxiangella marina</name>
    <dbReference type="NCBI Taxonomy" id="1579979"/>
    <lineage>
        <taxon>Bacteria</taxon>
        <taxon>Pseudomonadati</taxon>
        <taxon>Pseudomonadota</taxon>
        <taxon>Gammaproteobacteria</taxon>
        <taxon>Chromatiales</taxon>
        <taxon>Wenzhouxiangellaceae</taxon>
        <taxon>Wenzhouxiangella</taxon>
    </lineage>
</organism>
<dbReference type="Pfam" id="PF07963">
    <property type="entry name" value="N_methyl"/>
    <property type="match status" value="1"/>
</dbReference>
<dbReference type="Proteomes" id="UP000066624">
    <property type="component" value="Chromosome"/>
</dbReference>
<dbReference type="STRING" id="1579979.WM2015_487"/>
<evidence type="ECO:0000256" key="2">
    <source>
        <dbReference type="SAM" id="Phobius"/>
    </source>
</evidence>
<name>A0A0K0XT27_9GAMM</name>
<dbReference type="PROSITE" id="PS00409">
    <property type="entry name" value="PROKAR_NTER_METHYL"/>
    <property type="match status" value="1"/>
</dbReference>
<evidence type="ECO:0000313" key="4">
    <source>
        <dbReference type="Proteomes" id="UP000066624"/>
    </source>
</evidence>
<accession>A0A0K0XT27</accession>
<dbReference type="KEGG" id="wma:WM2015_487"/>
<gene>
    <name evidence="3" type="ORF">WM2015_487</name>
</gene>
<keyword evidence="2" id="KW-0812">Transmembrane</keyword>
<dbReference type="SUPFAM" id="SSF54523">
    <property type="entry name" value="Pili subunits"/>
    <property type="match status" value="1"/>
</dbReference>
<dbReference type="NCBIfam" id="TIGR02532">
    <property type="entry name" value="IV_pilin_GFxxxE"/>
    <property type="match status" value="1"/>
</dbReference>
<feature type="compositionally biased region" description="Polar residues" evidence="1">
    <location>
        <begin position="208"/>
        <end position="220"/>
    </location>
</feature>
<evidence type="ECO:0000313" key="3">
    <source>
        <dbReference type="EMBL" id="AKS40869.1"/>
    </source>
</evidence>
<dbReference type="OrthoDB" id="5801210at2"/>
<keyword evidence="2" id="KW-1133">Transmembrane helix</keyword>
<keyword evidence="4" id="KW-1185">Reference proteome</keyword>
<reference evidence="3 4" key="1">
    <citation type="submission" date="2015-07" db="EMBL/GenBank/DDBJ databases">
        <authorList>
            <person name="Noorani M."/>
        </authorList>
    </citation>
    <scope>NUCLEOTIDE SEQUENCE [LARGE SCALE GENOMIC DNA]</scope>
    <source>
        <strain evidence="3 4">KCTC 42284</strain>
    </source>
</reference>
<dbReference type="InterPro" id="IPR045584">
    <property type="entry name" value="Pilin-like"/>
</dbReference>
<feature type="transmembrane region" description="Helical" evidence="2">
    <location>
        <begin position="12"/>
        <end position="33"/>
    </location>
</feature>
<feature type="compositionally biased region" description="Polar residues" evidence="1">
    <location>
        <begin position="228"/>
        <end position="237"/>
    </location>
</feature>
<protein>
    <submittedName>
        <fullName evidence="3">Uncharacterized protein</fullName>
    </submittedName>
</protein>
<sequence length="237" mass="26386">MIPDRQSRGFSLIEVLLAITLVGIIMALAWGGFRASIRATNSGEALIEQTNQLRITHQFVRRQLSLAQALIMEEGEEDGLQVRFIGDSDYVRFVAPMPGYLSYGGPYIQELRIEPNGETRALVYYYAMLNGYEVGEIEASEGIVLMDDVADGQFAFLGVDPEDQAPYWEDFWEDTATMPLAVSLRMDLDRGNGLTWPDLTAPVMMDSTAQVSGPGAQTPTIRRASDLIRNNSARNRR</sequence>
<dbReference type="EMBL" id="CP012154">
    <property type="protein sequence ID" value="AKS40869.1"/>
    <property type="molecule type" value="Genomic_DNA"/>
</dbReference>
<dbReference type="RefSeq" id="WP_049724545.1">
    <property type="nucleotide sequence ID" value="NZ_CP012154.1"/>
</dbReference>
<dbReference type="AlphaFoldDB" id="A0A0K0XT27"/>
<proteinExistence type="predicted"/>